<dbReference type="AlphaFoldDB" id="A0A8X8W8G9"/>
<reference evidence="1" key="2">
    <citation type="submission" date="2020-08" db="EMBL/GenBank/DDBJ databases">
        <title>Plant Genome Project.</title>
        <authorList>
            <person name="Zhang R.-G."/>
        </authorList>
    </citation>
    <scope>NUCLEOTIDE SEQUENCE</scope>
    <source>
        <strain evidence="1">Huo1</strain>
        <tissue evidence="1">Leaf</tissue>
    </source>
</reference>
<gene>
    <name evidence="1" type="ORF">SASPL_147980</name>
</gene>
<sequence>MLDGLIPDIPENVKLLKKLSLHCVNVSDMAVAFLLGNCSLVEQLSLSRCGYMLSCLEVVGTSPAFKCLEISHCIKCCLHQVRWSEYTTVSFQARRCSSPYSALDSWGAVIILRTSEAL</sequence>
<evidence type="ECO:0008006" key="3">
    <source>
        <dbReference type="Google" id="ProtNLM"/>
    </source>
</evidence>
<evidence type="ECO:0000313" key="1">
    <source>
        <dbReference type="EMBL" id="KAG6390248.1"/>
    </source>
</evidence>
<reference evidence="1" key="1">
    <citation type="submission" date="2018-01" db="EMBL/GenBank/DDBJ databases">
        <authorList>
            <person name="Mao J.F."/>
        </authorList>
    </citation>
    <scope>NUCLEOTIDE SEQUENCE</scope>
    <source>
        <strain evidence="1">Huo1</strain>
        <tissue evidence="1">Leaf</tissue>
    </source>
</reference>
<keyword evidence="2" id="KW-1185">Reference proteome</keyword>
<accession>A0A8X8W8G9</accession>
<name>A0A8X8W8G9_SALSN</name>
<dbReference type="EMBL" id="PNBA02000019">
    <property type="protein sequence ID" value="KAG6390248.1"/>
    <property type="molecule type" value="Genomic_DNA"/>
</dbReference>
<organism evidence="1">
    <name type="scientific">Salvia splendens</name>
    <name type="common">Scarlet sage</name>
    <dbReference type="NCBI Taxonomy" id="180675"/>
    <lineage>
        <taxon>Eukaryota</taxon>
        <taxon>Viridiplantae</taxon>
        <taxon>Streptophyta</taxon>
        <taxon>Embryophyta</taxon>
        <taxon>Tracheophyta</taxon>
        <taxon>Spermatophyta</taxon>
        <taxon>Magnoliopsida</taxon>
        <taxon>eudicotyledons</taxon>
        <taxon>Gunneridae</taxon>
        <taxon>Pentapetalae</taxon>
        <taxon>asterids</taxon>
        <taxon>lamiids</taxon>
        <taxon>Lamiales</taxon>
        <taxon>Lamiaceae</taxon>
        <taxon>Nepetoideae</taxon>
        <taxon>Mentheae</taxon>
        <taxon>Salviinae</taxon>
        <taxon>Salvia</taxon>
        <taxon>Salvia subgen. Calosphace</taxon>
        <taxon>core Calosphace</taxon>
    </lineage>
</organism>
<dbReference type="Gene3D" id="3.80.10.10">
    <property type="entry name" value="Ribonuclease Inhibitor"/>
    <property type="match status" value="1"/>
</dbReference>
<comment type="caution">
    <text evidence="1">The sequence shown here is derived from an EMBL/GenBank/DDBJ whole genome shotgun (WGS) entry which is preliminary data.</text>
</comment>
<protein>
    <recommendedName>
        <fullName evidence="3">F-box and leucine-rich repeat protein 2/20</fullName>
    </recommendedName>
</protein>
<dbReference type="InterPro" id="IPR032675">
    <property type="entry name" value="LRR_dom_sf"/>
</dbReference>
<dbReference type="Proteomes" id="UP000298416">
    <property type="component" value="Unassembled WGS sequence"/>
</dbReference>
<evidence type="ECO:0000313" key="2">
    <source>
        <dbReference type="Proteomes" id="UP000298416"/>
    </source>
</evidence>
<proteinExistence type="predicted"/>
<dbReference type="SUPFAM" id="SSF52047">
    <property type="entry name" value="RNI-like"/>
    <property type="match status" value="1"/>
</dbReference>